<comment type="pathway">
    <text evidence="1 7">Carbohydrate degradation; pentose phosphate pathway; D-ribulose 5-phosphate from D-glucose 6-phosphate (oxidative stage): step 1/3.</text>
</comment>
<dbReference type="RefSeq" id="WP_301129593.1">
    <property type="nucleotide sequence ID" value="NZ_JAUHPV010000007.1"/>
</dbReference>
<organism evidence="10 11">
    <name type="scientific">Demequina zhanjiangensis</name>
    <dbReference type="NCBI Taxonomy" id="3051659"/>
    <lineage>
        <taxon>Bacteria</taxon>
        <taxon>Bacillati</taxon>
        <taxon>Actinomycetota</taxon>
        <taxon>Actinomycetes</taxon>
        <taxon>Micrococcales</taxon>
        <taxon>Demequinaceae</taxon>
        <taxon>Demequina</taxon>
    </lineage>
</organism>
<evidence type="ECO:0000256" key="6">
    <source>
        <dbReference type="ARBA" id="ARBA00023277"/>
    </source>
</evidence>
<keyword evidence="6 7" id="KW-0119">Carbohydrate metabolism</keyword>
<dbReference type="EC" id="1.1.1.49" evidence="7"/>
<evidence type="ECO:0000256" key="3">
    <source>
        <dbReference type="ARBA" id="ARBA00022526"/>
    </source>
</evidence>
<dbReference type="HAMAP" id="MF_00966">
    <property type="entry name" value="G6PD"/>
    <property type="match status" value="1"/>
</dbReference>
<evidence type="ECO:0000256" key="5">
    <source>
        <dbReference type="ARBA" id="ARBA00023002"/>
    </source>
</evidence>
<dbReference type="InterPro" id="IPR001282">
    <property type="entry name" value="G6P_DH"/>
</dbReference>
<feature type="binding site" evidence="7">
    <location>
        <position position="184"/>
    </location>
    <ligand>
        <name>substrate</name>
    </ligand>
</feature>
<dbReference type="NCBIfam" id="TIGR00871">
    <property type="entry name" value="zwf"/>
    <property type="match status" value="1"/>
</dbReference>
<keyword evidence="5 7" id="KW-0560">Oxidoreductase</keyword>
<feature type="binding site" evidence="7">
    <location>
        <position position="328"/>
    </location>
    <ligand>
        <name>substrate</name>
    </ligand>
</feature>
<dbReference type="InterPro" id="IPR036291">
    <property type="entry name" value="NAD(P)-bd_dom_sf"/>
</dbReference>
<evidence type="ECO:0000313" key="11">
    <source>
        <dbReference type="Proteomes" id="UP001172738"/>
    </source>
</evidence>
<dbReference type="InterPro" id="IPR019796">
    <property type="entry name" value="G6P_DH_AS"/>
</dbReference>
<dbReference type="PANTHER" id="PTHR23429">
    <property type="entry name" value="GLUCOSE-6-PHOSPHATE 1-DEHYDROGENASE G6PD"/>
    <property type="match status" value="1"/>
</dbReference>
<evidence type="ECO:0000259" key="8">
    <source>
        <dbReference type="Pfam" id="PF00479"/>
    </source>
</evidence>
<accession>A0ABT8G3M9</accession>
<protein>
    <recommendedName>
        <fullName evidence="7">Glucose-6-phosphate 1-dehydrogenase</fullName>
        <shortName evidence="7">G6PD</shortName>
        <ecNumber evidence="7">1.1.1.49</ecNumber>
    </recommendedName>
</protein>
<evidence type="ECO:0000313" key="10">
    <source>
        <dbReference type="EMBL" id="MDN4473759.1"/>
    </source>
</evidence>
<comment type="similarity">
    <text evidence="2 7">Belongs to the glucose-6-phosphate dehydrogenase family.</text>
</comment>
<feature type="binding site" evidence="7">
    <location>
        <position position="218"/>
    </location>
    <ligand>
        <name>substrate</name>
    </ligand>
</feature>
<evidence type="ECO:0000256" key="4">
    <source>
        <dbReference type="ARBA" id="ARBA00022857"/>
    </source>
</evidence>
<dbReference type="EMBL" id="JAUHPV010000007">
    <property type="protein sequence ID" value="MDN4473759.1"/>
    <property type="molecule type" value="Genomic_DNA"/>
</dbReference>
<comment type="caution">
    <text evidence="10">The sequence shown here is derived from an EMBL/GenBank/DDBJ whole genome shotgun (WGS) entry which is preliminary data.</text>
</comment>
<feature type="domain" description="Glucose-6-phosphate dehydrogenase NAD-binding" evidence="8">
    <location>
        <begin position="22"/>
        <end position="189"/>
    </location>
</feature>
<comment type="function">
    <text evidence="7">Catalyzes the oxidation of glucose 6-phosphate to 6-phosphogluconolactone.</text>
</comment>
<evidence type="ECO:0000259" key="9">
    <source>
        <dbReference type="Pfam" id="PF02781"/>
    </source>
</evidence>
<evidence type="ECO:0000256" key="2">
    <source>
        <dbReference type="ARBA" id="ARBA00009975"/>
    </source>
</evidence>
<dbReference type="Gene3D" id="3.30.360.10">
    <property type="entry name" value="Dihydrodipicolinate Reductase, domain 2"/>
    <property type="match status" value="1"/>
</dbReference>
<dbReference type="PIRSF" id="PIRSF000110">
    <property type="entry name" value="G6PD"/>
    <property type="match status" value="1"/>
</dbReference>
<dbReference type="SUPFAM" id="SSF51735">
    <property type="entry name" value="NAD(P)-binding Rossmann-fold domains"/>
    <property type="match status" value="1"/>
</dbReference>
<feature type="binding site" evidence="7">
    <location>
        <begin position="25"/>
        <end position="32"/>
    </location>
    <ligand>
        <name>NADP(+)</name>
        <dbReference type="ChEBI" id="CHEBI:58349"/>
    </ligand>
</feature>
<evidence type="ECO:0000256" key="7">
    <source>
        <dbReference type="HAMAP-Rule" id="MF_00966"/>
    </source>
</evidence>
<feature type="domain" description="Glucose-6-phosphate dehydrogenase C-terminal" evidence="9">
    <location>
        <begin position="192"/>
        <end position="465"/>
    </location>
</feature>
<gene>
    <name evidence="7 10" type="primary">zwf</name>
    <name evidence="10" type="ORF">QQX04_12210</name>
</gene>
<comment type="catalytic activity">
    <reaction evidence="7">
        <text>D-glucose 6-phosphate + NADP(+) = 6-phospho-D-glucono-1,5-lactone + NADPH + H(+)</text>
        <dbReference type="Rhea" id="RHEA:15841"/>
        <dbReference type="ChEBI" id="CHEBI:15378"/>
        <dbReference type="ChEBI" id="CHEBI:57783"/>
        <dbReference type="ChEBI" id="CHEBI:57955"/>
        <dbReference type="ChEBI" id="CHEBI:58349"/>
        <dbReference type="ChEBI" id="CHEBI:61548"/>
        <dbReference type="EC" id="1.1.1.49"/>
    </reaction>
</comment>
<keyword evidence="3 7" id="KW-0313">Glucose metabolism</keyword>
<dbReference type="Pfam" id="PF00479">
    <property type="entry name" value="G6PD_N"/>
    <property type="match status" value="1"/>
</dbReference>
<keyword evidence="4 7" id="KW-0521">NADP</keyword>
<feature type="binding site" evidence="7">
    <location>
        <position position="180"/>
    </location>
    <ligand>
        <name>substrate</name>
    </ligand>
</feature>
<dbReference type="Gene3D" id="3.40.50.720">
    <property type="entry name" value="NAD(P)-binding Rossmann-like Domain"/>
    <property type="match status" value="1"/>
</dbReference>
<name>A0ABT8G3M9_9MICO</name>
<sequence length="477" mass="52970">MTDTSHRDRSRRTDTPDSDAFVFFGATGDLARKMIFPSLLTMVKDGQLDVPVVGVAASGWTLEDLHARARESVGDAADSDPESFARLLSLLRYVDGDYRDPSTFAELTRVLDGARRPTHYLAIPPALFGTVVEGLTGAGLNQDARVVVEKPFGRDLESAIELDRILSSAFPPDAIFRIDHFLGKEEIMNLLYFRFANALVEPVWNRDRIANVQVTVAEDFGVQGRGAFYESAGAIRDVVENHMFQMVALLAMEAPAYQGYKAVHDAKVAVFKAMRPLTRDDVVRGQFEGYRDEPGVAPDSDVETFAAVRLWIDSWRWAGVPWYLRTGKHLPTKSAEVVVEFKRPPQQLFDDALDGSERPNYLRFRLSPEPEIALAARVKTPGEEFRGHQRELSVSSSVGTERPAYARLLSDALRGDLSLFTQEESIEAAWRVVDAVLDDHAPAIPYPRGSWGPAEADELIAAHTTWVNPTTDEGDHA</sequence>
<feature type="binding site" evidence="7">
    <location>
        <position position="150"/>
    </location>
    <ligand>
        <name>NADP(+)</name>
        <dbReference type="ChEBI" id="CHEBI:58349"/>
    </ligand>
</feature>
<dbReference type="Proteomes" id="UP001172738">
    <property type="component" value="Unassembled WGS sequence"/>
</dbReference>
<dbReference type="InterPro" id="IPR022674">
    <property type="entry name" value="G6P_DH_NAD-bd"/>
</dbReference>
<dbReference type="PRINTS" id="PR00079">
    <property type="entry name" value="G6PDHDRGNASE"/>
</dbReference>
<reference evidence="10" key="1">
    <citation type="submission" date="2023-06" db="EMBL/GenBank/DDBJ databases">
        <title>SYSU T00b26.</title>
        <authorList>
            <person name="Gao L."/>
            <person name="Fang B.-Z."/>
            <person name="Li W.-J."/>
        </authorList>
    </citation>
    <scope>NUCLEOTIDE SEQUENCE</scope>
    <source>
        <strain evidence="10">SYSU T00b26</strain>
    </source>
</reference>
<dbReference type="Pfam" id="PF02781">
    <property type="entry name" value="G6PD_C"/>
    <property type="match status" value="1"/>
</dbReference>
<dbReference type="SUPFAM" id="SSF55347">
    <property type="entry name" value="Glyceraldehyde-3-phosphate dehydrogenase-like, C-terminal domain"/>
    <property type="match status" value="1"/>
</dbReference>
<feature type="binding site" evidence="7">
    <location>
        <position position="57"/>
    </location>
    <ligand>
        <name>NADP(+)</name>
        <dbReference type="ChEBI" id="CHEBI:58349"/>
    </ligand>
</feature>
<dbReference type="PROSITE" id="PS00069">
    <property type="entry name" value="G6P_DEHYDROGENASE"/>
    <property type="match status" value="1"/>
</dbReference>
<dbReference type="InterPro" id="IPR022675">
    <property type="entry name" value="G6P_DH_C"/>
</dbReference>
<feature type="active site" description="Proton acceptor" evidence="7">
    <location>
        <position position="242"/>
    </location>
</feature>
<dbReference type="PANTHER" id="PTHR23429:SF0">
    <property type="entry name" value="GLUCOSE-6-PHOSPHATE 1-DEHYDROGENASE"/>
    <property type="match status" value="1"/>
</dbReference>
<comment type="caution">
    <text evidence="7">Lacks conserved residue(s) required for the propagation of feature annotation.</text>
</comment>
<keyword evidence="11" id="KW-1185">Reference proteome</keyword>
<feature type="binding site" evidence="7">
    <location>
        <position position="333"/>
    </location>
    <ligand>
        <name>substrate</name>
    </ligand>
</feature>
<proteinExistence type="inferred from homology"/>
<evidence type="ECO:0000256" key="1">
    <source>
        <dbReference type="ARBA" id="ARBA00004937"/>
    </source>
</evidence>
<feature type="binding site" evidence="7">
    <location>
        <position position="237"/>
    </location>
    <ligand>
        <name>substrate</name>
    </ligand>
</feature>